<dbReference type="AlphaFoldDB" id="A0A392W239"/>
<keyword evidence="3" id="KW-1185">Reference proteome</keyword>
<evidence type="ECO:0000313" key="2">
    <source>
        <dbReference type="EMBL" id="MCI94698.1"/>
    </source>
</evidence>
<name>A0A392W239_9FABA</name>
<accession>A0A392W239</accession>
<dbReference type="EMBL" id="LXQA011363795">
    <property type="protein sequence ID" value="MCI94698.1"/>
    <property type="molecule type" value="Genomic_DNA"/>
</dbReference>
<dbReference type="Proteomes" id="UP000265520">
    <property type="component" value="Unassembled WGS sequence"/>
</dbReference>
<feature type="compositionally biased region" description="Polar residues" evidence="1">
    <location>
        <begin position="1"/>
        <end position="15"/>
    </location>
</feature>
<evidence type="ECO:0000256" key="1">
    <source>
        <dbReference type="SAM" id="MobiDB-lite"/>
    </source>
</evidence>
<sequence length="22" mass="2471">MEGQTARNARTSWLGSRNHAAR</sequence>
<feature type="non-terminal residue" evidence="2">
    <location>
        <position position="22"/>
    </location>
</feature>
<feature type="region of interest" description="Disordered" evidence="1">
    <location>
        <begin position="1"/>
        <end position="22"/>
    </location>
</feature>
<comment type="caution">
    <text evidence="2">The sequence shown here is derived from an EMBL/GenBank/DDBJ whole genome shotgun (WGS) entry which is preliminary data.</text>
</comment>
<proteinExistence type="predicted"/>
<reference evidence="2 3" key="1">
    <citation type="journal article" date="2018" name="Front. Plant Sci.">
        <title>Red Clover (Trifolium pratense) and Zigzag Clover (T. medium) - A Picture of Genomic Similarities and Differences.</title>
        <authorList>
            <person name="Dluhosova J."/>
            <person name="Istvanek J."/>
            <person name="Nedelnik J."/>
            <person name="Repkova J."/>
        </authorList>
    </citation>
    <scope>NUCLEOTIDE SEQUENCE [LARGE SCALE GENOMIC DNA]</scope>
    <source>
        <strain evidence="3">cv. 10/8</strain>
        <tissue evidence="2">Leaf</tissue>
    </source>
</reference>
<organism evidence="2 3">
    <name type="scientific">Trifolium medium</name>
    <dbReference type="NCBI Taxonomy" id="97028"/>
    <lineage>
        <taxon>Eukaryota</taxon>
        <taxon>Viridiplantae</taxon>
        <taxon>Streptophyta</taxon>
        <taxon>Embryophyta</taxon>
        <taxon>Tracheophyta</taxon>
        <taxon>Spermatophyta</taxon>
        <taxon>Magnoliopsida</taxon>
        <taxon>eudicotyledons</taxon>
        <taxon>Gunneridae</taxon>
        <taxon>Pentapetalae</taxon>
        <taxon>rosids</taxon>
        <taxon>fabids</taxon>
        <taxon>Fabales</taxon>
        <taxon>Fabaceae</taxon>
        <taxon>Papilionoideae</taxon>
        <taxon>50 kb inversion clade</taxon>
        <taxon>NPAAA clade</taxon>
        <taxon>Hologalegina</taxon>
        <taxon>IRL clade</taxon>
        <taxon>Trifolieae</taxon>
        <taxon>Trifolium</taxon>
    </lineage>
</organism>
<evidence type="ECO:0000313" key="3">
    <source>
        <dbReference type="Proteomes" id="UP000265520"/>
    </source>
</evidence>
<protein>
    <submittedName>
        <fullName evidence="2">Uncharacterized protein</fullName>
    </submittedName>
</protein>